<dbReference type="RefSeq" id="WP_345418795.1">
    <property type="nucleotide sequence ID" value="NZ_BAABGT010000038.1"/>
</dbReference>
<proteinExistence type="predicted"/>
<evidence type="ECO:0000313" key="2">
    <source>
        <dbReference type="Proteomes" id="UP001501598"/>
    </source>
</evidence>
<accession>A0ABP8RT35</accession>
<gene>
    <name evidence="1" type="ORF">GCM10023175_33710</name>
</gene>
<organism evidence="1 2">
    <name type="scientific">Pseudonocardia xishanensis</name>
    <dbReference type="NCBI Taxonomy" id="630995"/>
    <lineage>
        <taxon>Bacteria</taxon>
        <taxon>Bacillati</taxon>
        <taxon>Actinomycetota</taxon>
        <taxon>Actinomycetes</taxon>
        <taxon>Pseudonocardiales</taxon>
        <taxon>Pseudonocardiaceae</taxon>
        <taxon>Pseudonocardia</taxon>
    </lineage>
</organism>
<protein>
    <submittedName>
        <fullName evidence="1">Uncharacterized protein</fullName>
    </submittedName>
</protein>
<comment type="caution">
    <text evidence="1">The sequence shown here is derived from an EMBL/GenBank/DDBJ whole genome shotgun (WGS) entry which is preliminary data.</text>
</comment>
<reference evidence="2" key="1">
    <citation type="journal article" date="2019" name="Int. J. Syst. Evol. Microbiol.">
        <title>The Global Catalogue of Microorganisms (GCM) 10K type strain sequencing project: providing services to taxonomists for standard genome sequencing and annotation.</title>
        <authorList>
            <consortium name="The Broad Institute Genomics Platform"/>
            <consortium name="The Broad Institute Genome Sequencing Center for Infectious Disease"/>
            <person name="Wu L."/>
            <person name="Ma J."/>
        </authorList>
    </citation>
    <scope>NUCLEOTIDE SEQUENCE [LARGE SCALE GENOMIC DNA]</scope>
    <source>
        <strain evidence="2">JCM 17906</strain>
    </source>
</reference>
<dbReference type="EMBL" id="BAABGT010000038">
    <property type="protein sequence ID" value="GAA4548098.1"/>
    <property type="molecule type" value="Genomic_DNA"/>
</dbReference>
<evidence type="ECO:0000313" key="1">
    <source>
        <dbReference type="EMBL" id="GAA4548098.1"/>
    </source>
</evidence>
<keyword evidence="2" id="KW-1185">Reference proteome</keyword>
<name>A0ABP8RT35_9PSEU</name>
<sequence>MPDDVLPPFGPAAHPPGECWALCGPDCTALPPEPATPTTEPARVPTPA</sequence>
<dbReference type="Proteomes" id="UP001501598">
    <property type="component" value="Unassembled WGS sequence"/>
</dbReference>